<reference evidence="3 4" key="1">
    <citation type="submission" date="2021-01" db="EMBL/GenBank/DDBJ databases">
        <title>Actinoplanes sp. nov. LDG1-01 isolated from lichen.</title>
        <authorList>
            <person name="Saeng-In P."/>
            <person name="Phongsopitanun W."/>
            <person name="Kanchanasin P."/>
            <person name="Yuki M."/>
            <person name="Kudo T."/>
            <person name="Ohkuma M."/>
            <person name="Tanasupawat S."/>
        </authorList>
    </citation>
    <scope>NUCLEOTIDE SEQUENCE [LARGE SCALE GENOMIC DNA]</scope>
    <source>
        <strain evidence="3 4">LDG1-01</strain>
    </source>
</reference>
<keyword evidence="2" id="KW-1133">Transmembrane helix</keyword>
<dbReference type="RefSeq" id="WP_202997618.1">
    <property type="nucleotide sequence ID" value="NZ_JAENHO010000016.1"/>
</dbReference>
<feature type="region of interest" description="Disordered" evidence="1">
    <location>
        <begin position="1"/>
        <end position="25"/>
    </location>
</feature>
<comment type="caution">
    <text evidence="3">The sequence shown here is derived from an EMBL/GenBank/DDBJ whole genome shotgun (WGS) entry which is preliminary data.</text>
</comment>
<dbReference type="EMBL" id="JAENHO010000016">
    <property type="protein sequence ID" value="MBL7260891.1"/>
    <property type="molecule type" value="Genomic_DNA"/>
</dbReference>
<accession>A0ABS1W2D0</accession>
<evidence type="ECO:0000256" key="1">
    <source>
        <dbReference type="SAM" id="MobiDB-lite"/>
    </source>
</evidence>
<proteinExistence type="predicted"/>
<sequence length="357" mass="39051">MRSDMGELLDEAAQGAPPLRHDADSVLRAGRGRKRRRNAGWAIAAVVAVTAAIGVPQLVRREQAHPVTPAPVPTVVTTPARGAVIPFVTRSQSFEAAGYRVENPEFADVRASVAWITPVGWERPAGWPGLTIYGPGVDPLARFPAPGATIIEVAPINGRRAFWLKPDPRSESRDEPMFFWEYADGLLARLEPSPNRTEKADLPRIAEAFRLAPEQALTVPFRVGYVPAAWSLTEASSSASYRGVRFEHVKRTSLRMKTPDRVYDRPNMDKTPSDALIALEPVPAGTDPDPAKVTCGPHECHRVVADGRYLLRAGGISLSEAEHRRMLESVTMADPDDRATWTSVNEAVPEANQLRVP</sequence>
<name>A0ABS1W2D0_9ACTN</name>
<evidence type="ECO:0000256" key="2">
    <source>
        <dbReference type="SAM" id="Phobius"/>
    </source>
</evidence>
<feature type="transmembrane region" description="Helical" evidence="2">
    <location>
        <begin position="38"/>
        <end position="59"/>
    </location>
</feature>
<keyword evidence="2" id="KW-0812">Transmembrane</keyword>
<evidence type="ECO:0000313" key="3">
    <source>
        <dbReference type="EMBL" id="MBL7260891.1"/>
    </source>
</evidence>
<dbReference type="Proteomes" id="UP000598996">
    <property type="component" value="Unassembled WGS sequence"/>
</dbReference>
<evidence type="ECO:0000313" key="4">
    <source>
        <dbReference type="Proteomes" id="UP000598996"/>
    </source>
</evidence>
<keyword evidence="4" id="KW-1185">Reference proteome</keyword>
<organism evidence="3 4">
    <name type="scientific">Paractinoplanes lichenicola</name>
    <dbReference type="NCBI Taxonomy" id="2802976"/>
    <lineage>
        <taxon>Bacteria</taxon>
        <taxon>Bacillati</taxon>
        <taxon>Actinomycetota</taxon>
        <taxon>Actinomycetes</taxon>
        <taxon>Micromonosporales</taxon>
        <taxon>Micromonosporaceae</taxon>
        <taxon>Paractinoplanes</taxon>
    </lineage>
</organism>
<keyword evidence="2" id="KW-0472">Membrane</keyword>
<protein>
    <submittedName>
        <fullName evidence="3">Uncharacterized protein</fullName>
    </submittedName>
</protein>
<gene>
    <name evidence="3" type="ORF">JKJ07_42065</name>
</gene>